<dbReference type="PANTHER" id="PTHR37817:SF1">
    <property type="entry name" value="N-ACETYLTRANSFERASE EIS"/>
    <property type="match status" value="1"/>
</dbReference>
<dbReference type="PANTHER" id="PTHR37817">
    <property type="entry name" value="N-ACETYLTRANSFERASE EIS"/>
    <property type="match status" value="1"/>
</dbReference>
<dbReference type="PROSITE" id="PS51186">
    <property type="entry name" value="GNAT"/>
    <property type="match status" value="1"/>
</dbReference>
<dbReference type="Gene3D" id="3.40.630.30">
    <property type="match status" value="2"/>
</dbReference>
<dbReference type="InterPro" id="IPR041380">
    <property type="entry name" value="Acetyltransf_17"/>
</dbReference>
<feature type="domain" description="N-acetyltransferase" evidence="1">
    <location>
        <begin position="3"/>
        <end position="149"/>
    </location>
</feature>
<dbReference type="InterPro" id="IPR036527">
    <property type="entry name" value="SCP2_sterol-bd_dom_sf"/>
</dbReference>
<dbReference type="InterPro" id="IPR051554">
    <property type="entry name" value="Acetyltransferase_Eis"/>
</dbReference>
<reference evidence="3" key="1">
    <citation type="journal article" date="2019" name="Int. J. Syst. Evol. Microbiol.">
        <title>The Global Catalogue of Microorganisms (GCM) 10K type strain sequencing project: providing services to taxonomists for standard genome sequencing and annotation.</title>
        <authorList>
            <consortium name="The Broad Institute Genomics Platform"/>
            <consortium name="The Broad Institute Genome Sequencing Center for Infectious Disease"/>
            <person name="Wu L."/>
            <person name="Ma J."/>
        </authorList>
    </citation>
    <scope>NUCLEOTIDE SEQUENCE [LARGE SCALE GENOMIC DNA]</scope>
    <source>
        <strain evidence="3">JCM 15589</strain>
    </source>
</reference>
<dbReference type="Pfam" id="PF13527">
    <property type="entry name" value="Acetyltransf_9"/>
    <property type="match status" value="1"/>
</dbReference>
<proteinExistence type="predicted"/>
<evidence type="ECO:0000313" key="3">
    <source>
        <dbReference type="Proteomes" id="UP001501138"/>
    </source>
</evidence>
<keyword evidence="3" id="KW-1185">Reference proteome</keyword>
<accession>A0ABP4VWD4</accession>
<dbReference type="InterPro" id="IPR016181">
    <property type="entry name" value="Acyl_CoA_acyltransferase"/>
</dbReference>
<evidence type="ECO:0000259" key="1">
    <source>
        <dbReference type="PROSITE" id="PS51186"/>
    </source>
</evidence>
<dbReference type="Proteomes" id="UP001501138">
    <property type="component" value="Unassembled WGS sequence"/>
</dbReference>
<protein>
    <recommendedName>
        <fullName evidence="1">N-acetyltransferase domain-containing protein</fullName>
    </recommendedName>
</protein>
<sequence length="424" mass="44074">MSLEIRRSTLTDVPAARRLGAEAFGVPSTPPPDPTPGSWPAANTRPWVAVEDAAGTPELVATLGVRRFTSWFHGAPVPTAGIAGVTVAAERRGSGVLRPLFDAVLAEAREHGEVVSTLYPTAAGIYRGLGYEVVGAYDEVRIPMSALAAVRPGGGVRTRRATAADVPALRRVYDAWAAAQNGPLTRAETPFEMLAEEMVGPDADYTGVSLAVAGGPDGDDGDPGERVLGFASWSRGSGYDRTTAIEVDDLVALTPDAARALWRLLGTFSGVVGEVALSTSGGWAGTDVARIVLPDHAATVTSRPYMLRLLDVPGALGAGRLAPVTARVPFAVADAAAPDLEGAWTLGVVGRVDHGEVRVVPDTGPGVGAGDRMTFTSAGIAQSYAGAQSCANLRLAGHLTGPTDHDDTWDALWGGRQVHVRDYF</sequence>
<dbReference type="Pfam" id="PF17668">
    <property type="entry name" value="Acetyltransf_17"/>
    <property type="match status" value="1"/>
</dbReference>
<dbReference type="RefSeq" id="WP_344250138.1">
    <property type="nucleotide sequence ID" value="NZ_BAAAPM010000009.1"/>
</dbReference>
<dbReference type="InterPro" id="IPR000182">
    <property type="entry name" value="GNAT_dom"/>
</dbReference>
<name>A0ABP4VWD4_9MICO</name>
<dbReference type="SUPFAM" id="SSF55729">
    <property type="entry name" value="Acyl-CoA N-acyltransferases (Nat)"/>
    <property type="match status" value="1"/>
</dbReference>
<organism evidence="2 3">
    <name type="scientific">Isoptericola hypogeus</name>
    <dbReference type="NCBI Taxonomy" id="300179"/>
    <lineage>
        <taxon>Bacteria</taxon>
        <taxon>Bacillati</taxon>
        <taxon>Actinomycetota</taxon>
        <taxon>Actinomycetes</taxon>
        <taxon>Micrococcales</taxon>
        <taxon>Promicromonosporaceae</taxon>
        <taxon>Isoptericola</taxon>
    </lineage>
</organism>
<dbReference type="SUPFAM" id="SSF55718">
    <property type="entry name" value="SCP-like"/>
    <property type="match status" value="1"/>
</dbReference>
<evidence type="ECO:0000313" key="2">
    <source>
        <dbReference type="EMBL" id="GAA1737759.1"/>
    </source>
</evidence>
<dbReference type="EMBL" id="BAAAPM010000009">
    <property type="protein sequence ID" value="GAA1737759.1"/>
    <property type="molecule type" value="Genomic_DNA"/>
</dbReference>
<dbReference type="Gene3D" id="3.30.1050.10">
    <property type="entry name" value="SCP2 sterol-binding domain"/>
    <property type="match status" value="1"/>
</dbReference>
<comment type="caution">
    <text evidence="2">The sequence shown here is derived from an EMBL/GenBank/DDBJ whole genome shotgun (WGS) entry which is preliminary data.</text>
</comment>
<gene>
    <name evidence="2" type="ORF">GCM10009809_36070</name>
</gene>